<protein>
    <submittedName>
        <fullName evidence="2">Uncharacterized protein</fullName>
    </submittedName>
</protein>
<evidence type="ECO:0000313" key="2">
    <source>
        <dbReference type="EMBL" id="EMH72152.1"/>
    </source>
</evidence>
<name>M3UNZ4_ENTH1</name>
<dbReference type="Proteomes" id="UP000030781">
    <property type="component" value="Unassembled WGS sequence"/>
</dbReference>
<accession>M3UNZ4</accession>
<feature type="coiled-coil region" evidence="1">
    <location>
        <begin position="403"/>
        <end position="430"/>
    </location>
</feature>
<evidence type="ECO:0000256" key="1">
    <source>
        <dbReference type="SAM" id="Coils"/>
    </source>
</evidence>
<dbReference type="OrthoDB" id="29171at2759"/>
<reference evidence="2 3" key="1">
    <citation type="submission" date="2013-01" db="EMBL/GenBank/DDBJ databases">
        <authorList>
            <person name="Hannick L."/>
            <person name="Zafar N."/>
            <person name="Lorenzi H."/>
            <person name="Ali I.A."/>
            <person name="Petri W.P."/>
            <person name="Caler E."/>
        </authorList>
    </citation>
    <scope>NUCLEOTIDE SEQUENCE [LARGE SCALE GENOMIC DNA]</scope>
    <source>
        <strain evidence="3">HM3:IMSS-B</strain>
    </source>
</reference>
<sequence>MLFQNLNVIMHKLKKKLGMQKLRYLKLLFNLMEEEIIQHKEEIWDLVSKYIDEIVTYSIRNELYKFTDNLLEIQLNFYKTQNKVNVSVFVNSLILFLLELSHCGSQTNTNLIPRRACSDFIENKESSQALSQWCDDFIGFFTINSSIQSTLLNYITSLVFLINNSIFHYQTYTDEKVIFELCQTKSQLKILFDKQPSQASIFNQNLKQPTPSLDESTESESPFIVPEKVISILQTNKPYKHNENKEEKKGSEAIDLFEDKEPDNTNTKEVKVLNNIEKIETPKLVNRFSFFSIFKEKESEEDLINEEASLVQLKSRSDKDLKRLSISQRNHFNFNFIKNSRKNLLAETSLRSNGVSPMEIIENKEENDKELHIENESKILSLKKEEKEINKPKELTTTKKGSYQTLQTIINNYKNQKDKKELRKVDQNNKENDEDIEFKVLMKKGRDELETSKGQTRKSNIGECEVVGESSGIIEIGESQNSQDSEIHYVQPIQLKETHATLPLFSVKERDQKGFRIECGSLVNSLIEEKETKSPKTPKSIREPKREKKTQIIKQIPEVIDVDFNGSESDENDDLSLIKKQVQINETIKQKNERYKEIKRIKIYRTLYSLAKFKDGNWLIKRNVTLGEKDIGIYINTSPNKIEIHDLRKSNGEVSQTWNSRIIKDQSLALMNVYSVRDEVYCEREFKEFVINLLENSGFIEIYTLRLERNLTDSWVFVSPFDRITGHKSHEKIPINNPHLLCVFPVPIILEKDEYYVIYHNYIKRRSTNDYLAIQIRMR</sequence>
<gene>
    <name evidence="2" type="ORF">EHI8A_116180</name>
</gene>
<organism evidence="2 3">
    <name type="scientific">Entamoeba histolytica HM-1:IMSS-B</name>
    <dbReference type="NCBI Taxonomy" id="885319"/>
    <lineage>
        <taxon>Eukaryota</taxon>
        <taxon>Amoebozoa</taxon>
        <taxon>Evosea</taxon>
        <taxon>Archamoebae</taxon>
        <taxon>Mastigamoebida</taxon>
        <taxon>Entamoebidae</taxon>
        <taxon>Entamoeba</taxon>
    </lineage>
</organism>
<evidence type="ECO:0000313" key="3">
    <source>
        <dbReference type="Proteomes" id="UP000030781"/>
    </source>
</evidence>
<dbReference type="VEuPathDB" id="AmoebaDB:EHI8A_116180"/>
<keyword evidence="1" id="KW-0175">Coiled coil</keyword>
<proteinExistence type="predicted"/>
<dbReference type="EMBL" id="KB611658">
    <property type="protein sequence ID" value="EMH72152.1"/>
    <property type="molecule type" value="Genomic_DNA"/>
</dbReference>
<dbReference type="AlphaFoldDB" id="M3UNZ4"/>